<comment type="similarity">
    <text evidence="1">Belongs to the ABC transporter superfamily.</text>
</comment>
<dbReference type="GO" id="GO:0016887">
    <property type="term" value="F:ATP hydrolysis activity"/>
    <property type="evidence" value="ECO:0007669"/>
    <property type="project" value="InterPro"/>
</dbReference>
<keyword evidence="2" id="KW-0813">Transport</keyword>
<keyword evidence="3" id="KW-0547">Nucleotide-binding</keyword>
<dbReference type="EMBL" id="CP039712">
    <property type="protein sequence ID" value="QCI86706.1"/>
    <property type="molecule type" value="Genomic_DNA"/>
</dbReference>
<keyword evidence="4 6" id="KW-0067">ATP-binding</keyword>
<dbReference type="PANTHER" id="PTHR42711">
    <property type="entry name" value="ABC TRANSPORTER ATP-BINDING PROTEIN"/>
    <property type="match status" value="1"/>
</dbReference>
<evidence type="ECO:0000313" key="6">
    <source>
        <dbReference type="EMBL" id="QCI86706.1"/>
    </source>
</evidence>
<gene>
    <name evidence="6" type="ORF">FA707_06880</name>
</gene>
<name>A0A4D7CYA3_9ENTE</name>
<dbReference type="InterPro" id="IPR003593">
    <property type="entry name" value="AAA+_ATPase"/>
</dbReference>
<dbReference type="SUPFAM" id="SSF52540">
    <property type="entry name" value="P-loop containing nucleoside triphosphate hydrolases"/>
    <property type="match status" value="1"/>
</dbReference>
<organism evidence="6 7">
    <name type="scientific">Vagococcus zengguangii</name>
    <dbReference type="NCBI Taxonomy" id="2571750"/>
    <lineage>
        <taxon>Bacteria</taxon>
        <taxon>Bacillati</taxon>
        <taxon>Bacillota</taxon>
        <taxon>Bacilli</taxon>
        <taxon>Lactobacillales</taxon>
        <taxon>Enterococcaceae</taxon>
        <taxon>Vagococcus</taxon>
    </lineage>
</organism>
<dbReference type="PANTHER" id="PTHR42711:SF5">
    <property type="entry name" value="ABC TRANSPORTER ATP-BINDING PROTEIN NATA"/>
    <property type="match status" value="1"/>
</dbReference>
<dbReference type="SMART" id="SM00382">
    <property type="entry name" value="AAA"/>
    <property type="match status" value="1"/>
</dbReference>
<protein>
    <submittedName>
        <fullName evidence="6">ABC transporter ATP-binding protein</fullName>
    </submittedName>
</protein>
<accession>A0A4D7CYA3</accession>
<dbReference type="PROSITE" id="PS50893">
    <property type="entry name" value="ABC_TRANSPORTER_2"/>
    <property type="match status" value="1"/>
</dbReference>
<evidence type="ECO:0000256" key="4">
    <source>
        <dbReference type="ARBA" id="ARBA00022840"/>
    </source>
</evidence>
<evidence type="ECO:0000259" key="5">
    <source>
        <dbReference type="PROSITE" id="PS50893"/>
    </source>
</evidence>
<evidence type="ECO:0000256" key="2">
    <source>
        <dbReference type="ARBA" id="ARBA00022448"/>
    </source>
</evidence>
<dbReference type="RefSeq" id="WP_136953537.1">
    <property type="nucleotide sequence ID" value="NZ_CP039712.1"/>
</dbReference>
<evidence type="ECO:0000313" key="7">
    <source>
        <dbReference type="Proteomes" id="UP000298615"/>
    </source>
</evidence>
<dbReference type="Gene3D" id="3.40.50.300">
    <property type="entry name" value="P-loop containing nucleotide triphosphate hydrolases"/>
    <property type="match status" value="1"/>
</dbReference>
<dbReference type="AlphaFoldDB" id="A0A4D7CYA3"/>
<evidence type="ECO:0000256" key="3">
    <source>
        <dbReference type="ARBA" id="ARBA00022741"/>
    </source>
</evidence>
<reference evidence="6 7" key="1">
    <citation type="submission" date="2019-04" db="EMBL/GenBank/DDBJ databases">
        <title>Vagococcus sp. nov., isolated from faeces of yaks (Bos grunniens).</title>
        <authorList>
            <person name="Ge Y."/>
        </authorList>
    </citation>
    <scope>NUCLEOTIDE SEQUENCE [LARGE SCALE GENOMIC DNA]</scope>
    <source>
        <strain evidence="6 7">MN-17</strain>
    </source>
</reference>
<sequence length="316" mass="35886">MNKHLELHSLSKKYKKANHYANENINLTFNQGEISAITGHNGAGKTTMLNQIIGITKPTKGSITFDGVSFATDSKIAREYVSMMPQLHAPLAGVTMAQSVESILRIRGLNQKEAKKECNKILEELKIDEWKDTPGQKLSGGLRRLTSFAMAVAFPSPIIVLDEPTNDVDPIRRQIIWKHLKKLSHDGHVIIVVTHNILEVEKYADRYILMNRGKVIEDKNLKEQSIEINERNHMIVNFINLNDLKEVAIPNATQTNTDDEELVIEMELTNYQVPDAINWVMNLIIERKVQNYKVSPKSLNETYGEMIDGDDENSRK</sequence>
<dbReference type="KEGG" id="vao:FA707_06880"/>
<dbReference type="InterPro" id="IPR003439">
    <property type="entry name" value="ABC_transporter-like_ATP-bd"/>
</dbReference>
<keyword evidence="7" id="KW-1185">Reference proteome</keyword>
<dbReference type="InterPro" id="IPR027417">
    <property type="entry name" value="P-loop_NTPase"/>
</dbReference>
<dbReference type="GO" id="GO:0005524">
    <property type="term" value="F:ATP binding"/>
    <property type="evidence" value="ECO:0007669"/>
    <property type="project" value="UniProtKB-KW"/>
</dbReference>
<proteinExistence type="inferred from homology"/>
<dbReference type="Proteomes" id="UP000298615">
    <property type="component" value="Chromosome"/>
</dbReference>
<evidence type="ECO:0000256" key="1">
    <source>
        <dbReference type="ARBA" id="ARBA00005417"/>
    </source>
</evidence>
<feature type="domain" description="ABC transporter" evidence="5">
    <location>
        <begin position="5"/>
        <end position="237"/>
    </location>
</feature>
<dbReference type="InterPro" id="IPR050763">
    <property type="entry name" value="ABC_transporter_ATP-binding"/>
</dbReference>
<dbReference type="Pfam" id="PF00005">
    <property type="entry name" value="ABC_tran"/>
    <property type="match status" value="1"/>
</dbReference>